<evidence type="ECO:0000256" key="2">
    <source>
        <dbReference type="ARBA" id="ARBA00005268"/>
    </source>
</evidence>
<comment type="similarity">
    <text evidence="2">Belongs to the UPF0014 family.</text>
</comment>
<evidence type="ECO:0000256" key="5">
    <source>
        <dbReference type="ARBA" id="ARBA00023136"/>
    </source>
</evidence>
<keyword evidence="4 6" id="KW-1133">Transmembrane helix</keyword>
<evidence type="ECO:0000256" key="4">
    <source>
        <dbReference type="ARBA" id="ARBA00022989"/>
    </source>
</evidence>
<feature type="transmembrane region" description="Helical" evidence="6">
    <location>
        <begin position="99"/>
        <end position="120"/>
    </location>
</feature>
<dbReference type="STRING" id="158898.SAMN04488548_1342326"/>
<comment type="subcellular location">
    <subcellularLocation>
        <location evidence="1">Membrane</location>
        <topology evidence="1">Multi-pass membrane protein</topology>
    </subcellularLocation>
</comment>
<evidence type="ECO:0000256" key="6">
    <source>
        <dbReference type="SAM" id="Phobius"/>
    </source>
</evidence>
<protein>
    <submittedName>
        <fullName evidence="7">Putative ABC transport system permease protein</fullName>
    </submittedName>
</protein>
<organism evidence="7 8">
    <name type="scientific">Gordonia westfalica</name>
    <dbReference type="NCBI Taxonomy" id="158898"/>
    <lineage>
        <taxon>Bacteria</taxon>
        <taxon>Bacillati</taxon>
        <taxon>Actinomycetota</taxon>
        <taxon>Actinomycetes</taxon>
        <taxon>Mycobacteriales</taxon>
        <taxon>Gordoniaceae</taxon>
        <taxon>Gordonia</taxon>
    </lineage>
</organism>
<dbReference type="OrthoDB" id="3212530at2"/>
<reference evidence="7 8" key="1">
    <citation type="submission" date="2016-10" db="EMBL/GenBank/DDBJ databases">
        <authorList>
            <person name="de Groot N.N."/>
        </authorList>
    </citation>
    <scope>NUCLEOTIDE SEQUENCE [LARGE SCALE GENOMIC DNA]</scope>
    <source>
        <strain evidence="7 8">DSM 44215</strain>
    </source>
</reference>
<dbReference type="PANTHER" id="PTHR30028:SF0">
    <property type="entry name" value="PROTEIN ALUMINUM SENSITIVE 3"/>
    <property type="match status" value="1"/>
</dbReference>
<dbReference type="PANTHER" id="PTHR30028">
    <property type="entry name" value="UPF0014 INNER MEMBRANE PROTEIN YBBM-RELATED"/>
    <property type="match status" value="1"/>
</dbReference>
<sequence length="249" mass="25288">MNGIGDAVVRIGPVLGVAIVVLAVVAVLVNRRSGLATDTLVATLRAVVQLAALAGVLAVVVPHLWASALFVVVMAVAAAWTSARRIRPRHAGFVPIMRCLGPVAAPTIVVVVVLALVGVLPAKGIAIIPTAGILLGGAMVTTSLAGRRAHDELTTRHGEVEAALSLGLLPRDARFEICAPASATALIPGLDQTRAVGLVTIPGAFVGMVLGGASVWAAAAMQLFVLIALLAVSSIAMLVTVELVAREDL</sequence>
<dbReference type="InterPro" id="IPR005226">
    <property type="entry name" value="UPF0014_fam"/>
</dbReference>
<dbReference type="RefSeq" id="WP_074850792.1">
    <property type="nucleotide sequence ID" value="NZ_FNLM01000034.1"/>
</dbReference>
<evidence type="ECO:0000313" key="8">
    <source>
        <dbReference type="Proteomes" id="UP000183180"/>
    </source>
</evidence>
<gene>
    <name evidence="7" type="ORF">SAMN04488548_1342326</name>
</gene>
<dbReference type="GO" id="GO:0005886">
    <property type="term" value="C:plasma membrane"/>
    <property type="evidence" value="ECO:0007669"/>
    <property type="project" value="TreeGrafter"/>
</dbReference>
<dbReference type="AlphaFoldDB" id="A0A1H2JNF9"/>
<dbReference type="Proteomes" id="UP000183180">
    <property type="component" value="Unassembled WGS sequence"/>
</dbReference>
<proteinExistence type="inferred from homology"/>
<keyword evidence="5 6" id="KW-0472">Membrane</keyword>
<name>A0A1H2JNF9_9ACTN</name>
<feature type="transmembrane region" description="Helical" evidence="6">
    <location>
        <begin position="49"/>
        <end position="78"/>
    </location>
</feature>
<feature type="transmembrane region" description="Helical" evidence="6">
    <location>
        <begin position="7"/>
        <end position="29"/>
    </location>
</feature>
<evidence type="ECO:0000313" key="7">
    <source>
        <dbReference type="EMBL" id="SDU57970.1"/>
    </source>
</evidence>
<dbReference type="EMBL" id="FNLM01000034">
    <property type="protein sequence ID" value="SDU57970.1"/>
    <property type="molecule type" value="Genomic_DNA"/>
</dbReference>
<feature type="transmembrane region" description="Helical" evidence="6">
    <location>
        <begin position="195"/>
        <end position="217"/>
    </location>
</feature>
<feature type="transmembrane region" description="Helical" evidence="6">
    <location>
        <begin position="126"/>
        <end position="146"/>
    </location>
</feature>
<feature type="transmembrane region" description="Helical" evidence="6">
    <location>
        <begin position="223"/>
        <end position="245"/>
    </location>
</feature>
<keyword evidence="3 6" id="KW-0812">Transmembrane</keyword>
<evidence type="ECO:0000256" key="3">
    <source>
        <dbReference type="ARBA" id="ARBA00022692"/>
    </source>
</evidence>
<accession>A0A1H2JNF9</accession>
<dbReference type="Pfam" id="PF03649">
    <property type="entry name" value="UPF0014"/>
    <property type="match status" value="1"/>
</dbReference>
<evidence type="ECO:0000256" key="1">
    <source>
        <dbReference type="ARBA" id="ARBA00004141"/>
    </source>
</evidence>